<accession>A0A2S8IT84</accession>
<dbReference type="EMBL" id="PUIO01000052">
    <property type="protein sequence ID" value="PQP17970.1"/>
    <property type="molecule type" value="Genomic_DNA"/>
</dbReference>
<organism evidence="1 2">
    <name type="scientific">Rhodococcus opacus</name>
    <name type="common">Nocardia opaca</name>
    <dbReference type="NCBI Taxonomy" id="37919"/>
    <lineage>
        <taxon>Bacteria</taxon>
        <taxon>Bacillati</taxon>
        <taxon>Actinomycetota</taxon>
        <taxon>Actinomycetes</taxon>
        <taxon>Mycobacteriales</taxon>
        <taxon>Nocardiaceae</taxon>
        <taxon>Rhodococcus</taxon>
    </lineage>
</organism>
<evidence type="ECO:0000313" key="1">
    <source>
        <dbReference type="EMBL" id="PQP17970.1"/>
    </source>
</evidence>
<evidence type="ECO:0000313" key="2">
    <source>
        <dbReference type="Proteomes" id="UP000239290"/>
    </source>
</evidence>
<comment type="caution">
    <text evidence="1">The sequence shown here is derived from an EMBL/GenBank/DDBJ whole genome shotgun (WGS) entry which is preliminary data.</text>
</comment>
<name>A0A2S8IT84_RHOOP</name>
<dbReference type="Proteomes" id="UP000239290">
    <property type="component" value="Unassembled WGS sequence"/>
</dbReference>
<sequence length="383" mass="42114">MSSMDDTVDRNLDTISRRLAELETATDTALAGGVPDRLPQNDIAAHVSHAELTAANDRLRTQRGWTDIDLDAALTPDQRAGFDRWRARQRIPWDHEDVLAVGFATVLGVAALWYDTAIDGAVAQGLGATRDTGWMRAWERAGKRLPIDYTGPGFGGRAHRVRSPGHDLGRPFEALRQIRSGEFRGVLWDYGDKHPVTVGGRFREVDSLGEALVLWAQHLAADVVTPMSLPLPGSSWLYEQDNRALRTFAHEVYLGTSAGNGLNVRSGILTPSLSVITTEVILRTHVHARAYASSGSARLDEREQARRNELLLAAHSLVGVASAGKTLARMIVFDDRKGMALRHMNVPVLLRMGCLAIQVANDRRTRNMAVAQDWEALAVELLQ</sequence>
<protein>
    <submittedName>
        <fullName evidence="1">Uncharacterized protein</fullName>
    </submittedName>
</protein>
<gene>
    <name evidence="1" type="ORF">C5613_33355</name>
</gene>
<dbReference type="AlphaFoldDB" id="A0A2S8IT84"/>
<reference evidence="2" key="1">
    <citation type="submission" date="2018-02" db="EMBL/GenBank/DDBJ databases">
        <title>Draft genome sequencing of Rhodococcus opacus KU647198.</title>
        <authorList>
            <person name="Zheng B.-X."/>
        </authorList>
    </citation>
    <scope>NUCLEOTIDE SEQUENCE [LARGE SCALE GENOMIC DNA]</scope>
    <source>
        <strain evidence="2">04-OD7</strain>
    </source>
</reference>
<proteinExistence type="predicted"/>